<dbReference type="PATRIC" id="fig|1160705.3.peg.1898"/>
<sequence length="84" mass="9100">MCPHAYALPSARAATGHGRKSNRSRPCCYRPPGVTLVWEMTDRLPRTATPSLVERAGVVTPTGVPLTRMASGRAVYWDLFGSAD</sequence>
<dbReference type="Proteomes" id="UP000011205">
    <property type="component" value="Unassembled WGS sequence"/>
</dbReference>
<evidence type="ECO:0000256" key="1">
    <source>
        <dbReference type="SAM" id="MobiDB-lite"/>
    </source>
</evidence>
<feature type="region of interest" description="Disordered" evidence="1">
    <location>
        <begin position="1"/>
        <end position="26"/>
    </location>
</feature>
<gene>
    <name evidence="2" type="ORF">STVIR_1908</name>
</gene>
<reference evidence="2 3" key="1">
    <citation type="journal article" date="2013" name="Genome Announc.">
        <title>Draft Genome Sequence of Streptomyces viridochromogenes Strain Tu57, Producer of Avilamycin.</title>
        <authorList>
            <person name="Gruning B.A."/>
            <person name="Erxleben A."/>
            <person name="Hahnlein A."/>
            <person name="Gunther S."/>
        </authorList>
    </citation>
    <scope>NUCLEOTIDE SEQUENCE [LARGE SCALE GENOMIC DNA]</scope>
    <source>
        <strain evidence="2 3">Tue57</strain>
    </source>
</reference>
<name>L8PM01_STRVR</name>
<comment type="caution">
    <text evidence="2">The sequence shown here is derived from an EMBL/GenBank/DDBJ whole genome shotgun (WGS) entry which is preliminary data.</text>
</comment>
<evidence type="ECO:0000313" key="2">
    <source>
        <dbReference type="EMBL" id="ELS57053.1"/>
    </source>
</evidence>
<protein>
    <submittedName>
        <fullName evidence="2">Uncharacterized protein</fullName>
    </submittedName>
</protein>
<dbReference type="AlphaFoldDB" id="L8PM01"/>
<organism evidence="2 3">
    <name type="scientific">Streptomyces viridochromogenes Tue57</name>
    <dbReference type="NCBI Taxonomy" id="1160705"/>
    <lineage>
        <taxon>Bacteria</taxon>
        <taxon>Bacillati</taxon>
        <taxon>Actinomycetota</taxon>
        <taxon>Actinomycetes</taxon>
        <taxon>Kitasatosporales</taxon>
        <taxon>Streptomycetaceae</taxon>
        <taxon>Streptomyces</taxon>
    </lineage>
</organism>
<evidence type="ECO:0000313" key="3">
    <source>
        <dbReference type="Proteomes" id="UP000011205"/>
    </source>
</evidence>
<accession>L8PM01</accession>
<proteinExistence type="predicted"/>
<dbReference type="EMBL" id="AMLP01000064">
    <property type="protein sequence ID" value="ELS57053.1"/>
    <property type="molecule type" value="Genomic_DNA"/>
</dbReference>